<dbReference type="InterPro" id="IPR049142">
    <property type="entry name" value="MS_channel_1st"/>
</dbReference>
<feature type="domain" description="Mechanosensitive ion channel MscS" evidence="9">
    <location>
        <begin position="549"/>
        <end position="613"/>
    </location>
</feature>
<dbReference type="InterPro" id="IPR049278">
    <property type="entry name" value="MS_channel_C"/>
</dbReference>
<feature type="transmembrane region" description="Helical" evidence="7">
    <location>
        <begin position="186"/>
        <end position="204"/>
    </location>
</feature>
<feature type="domain" description="Mechanosensitive ion channel transmembrane helices 2/3" evidence="11">
    <location>
        <begin position="510"/>
        <end position="547"/>
    </location>
</feature>
<feature type="domain" description="Mechanosensitive ion channel MscS C-terminal" evidence="10">
    <location>
        <begin position="619"/>
        <end position="706"/>
    </location>
</feature>
<dbReference type="InterPro" id="IPR010920">
    <property type="entry name" value="LSM_dom_sf"/>
</dbReference>
<dbReference type="Gene3D" id="3.30.70.100">
    <property type="match status" value="1"/>
</dbReference>
<feature type="transmembrane region" description="Helical" evidence="7">
    <location>
        <begin position="503"/>
        <end position="525"/>
    </location>
</feature>
<feature type="chain" id="PRO_5045876405" evidence="8">
    <location>
        <begin position="32"/>
        <end position="758"/>
    </location>
</feature>
<comment type="similarity">
    <text evidence="2">Belongs to the MscS (TC 1.A.23) family.</text>
</comment>
<sequence>MTSLFQHFARIFSVFLTVLVLGTAWQTPAAAQTGAAPALPDPLTADAIHEMVARMSDDQVRALLLERLDAVAAGQEAAAPPATLTGRAVQLWTAFTLPVTDAVRKLPALPAGQARAISNFVRKHGGIGGVLAMFGLIALTLAAGLAAEFAVRKLIARWRNLEAVSGQADTLAGALSFLGRRFLREIFGLVVFYIVIRAVGRAVLDSQMLLFAAPFVTYLIWLPRVGAAVSRFIMAPERPDRRLVNASDRWADFLHIHTIGLIFLAGLTIFSVRFNAANGVAPETIRLAYWLDSLVYVYIIWIAWTAREGLTDMMRGTDPDRTRYDEAAAQYYPYFAMAVAALTWVVVGTLAGLGKTAQLVHGAHYITMFWLLAAPALDTAIRGLVKHLVPPMSGGGRLAAQAYRSTKRSYIRIGRVLVAGVVLLIISNAWDVDLMAIASGAEGVADNIIGFLMTLAVGYVVYEGVSLWINRRLAKEQTAGGGAEAGGEGGGAGGSRLATVLPLLLVTAQVAIAVIFGLLAVGALGIDITPLLAGAGILGLAIGFGAQKLVSDVVSGIFFLVDDAFRVGEYVEVEGTRGTVEKISIRSMQLRHHRGPVNTIPYGEIPKLTNYSRDWVIMKLRFTVPFDTDPNKVKKIFKKIGASMMEDELYKDDFLQPFKSQGVFDFDDVGMIIRGKFMAKPGTQFTIRKEIYNRVKAAFAENGIDFARREVRVAIPGLEDADQLNDTERAAVAAAAGSAVQQQAAEDQAAATESKGRR</sequence>
<feature type="signal peptide" evidence="8">
    <location>
        <begin position="1"/>
        <end position="31"/>
    </location>
</feature>
<evidence type="ECO:0000313" key="13">
    <source>
        <dbReference type="Proteomes" id="UP000766629"/>
    </source>
</evidence>
<proteinExistence type="inferred from homology"/>
<comment type="caution">
    <text evidence="12">The sequence shown here is derived from an EMBL/GenBank/DDBJ whole genome shotgun (WGS) entry which is preliminary data.</text>
</comment>
<feature type="transmembrane region" description="Helical" evidence="7">
    <location>
        <begin position="287"/>
        <end position="306"/>
    </location>
</feature>
<keyword evidence="13" id="KW-1185">Reference proteome</keyword>
<protein>
    <submittedName>
        <fullName evidence="12">Mechanosensitive ion channel family protein</fullName>
    </submittedName>
</protein>
<evidence type="ECO:0000256" key="3">
    <source>
        <dbReference type="ARBA" id="ARBA00022475"/>
    </source>
</evidence>
<dbReference type="SUPFAM" id="SSF82689">
    <property type="entry name" value="Mechanosensitive channel protein MscS (YggB), C-terminal domain"/>
    <property type="match status" value="1"/>
</dbReference>
<dbReference type="InterPro" id="IPR045276">
    <property type="entry name" value="YbiO_bact"/>
</dbReference>
<feature type="transmembrane region" description="Helical" evidence="7">
    <location>
        <begin position="331"/>
        <end position="353"/>
    </location>
</feature>
<dbReference type="Pfam" id="PF21088">
    <property type="entry name" value="MS_channel_1st"/>
    <property type="match status" value="1"/>
</dbReference>
<evidence type="ECO:0000259" key="11">
    <source>
        <dbReference type="Pfam" id="PF21088"/>
    </source>
</evidence>
<evidence type="ECO:0000256" key="7">
    <source>
        <dbReference type="SAM" id="Phobius"/>
    </source>
</evidence>
<feature type="transmembrane region" description="Helical" evidence="7">
    <location>
        <begin position="365"/>
        <end position="389"/>
    </location>
</feature>
<dbReference type="InterPro" id="IPR023408">
    <property type="entry name" value="MscS_beta-dom_sf"/>
</dbReference>
<dbReference type="Gene3D" id="2.30.30.60">
    <property type="match status" value="1"/>
</dbReference>
<organism evidence="12 13">
    <name type="scientific">Leisingera daeponensis</name>
    <dbReference type="NCBI Taxonomy" id="405746"/>
    <lineage>
        <taxon>Bacteria</taxon>
        <taxon>Pseudomonadati</taxon>
        <taxon>Pseudomonadota</taxon>
        <taxon>Alphaproteobacteria</taxon>
        <taxon>Rhodobacterales</taxon>
        <taxon>Roseobacteraceae</taxon>
        <taxon>Leisingera</taxon>
    </lineage>
</organism>
<evidence type="ECO:0000256" key="1">
    <source>
        <dbReference type="ARBA" id="ARBA00004651"/>
    </source>
</evidence>
<feature type="transmembrane region" description="Helical" evidence="7">
    <location>
        <begin position="254"/>
        <end position="275"/>
    </location>
</feature>
<dbReference type="SUPFAM" id="SSF82861">
    <property type="entry name" value="Mechanosensitive channel protein MscS (YggB), transmembrane region"/>
    <property type="match status" value="1"/>
</dbReference>
<evidence type="ECO:0000313" key="12">
    <source>
        <dbReference type="EMBL" id="MBY6138411.1"/>
    </source>
</evidence>
<dbReference type="PANTHER" id="PTHR30460:SF0">
    <property type="entry name" value="MODERATE CONDUCTANCE MECHANOSENSITIVE CHANNEL YBIO"/>
    <property type="match status" value="1"/>
</dbReference>
<keyword evidence="8" id="KW-0732">Signal</keyword>
<keyword evidence="3" id="KW-1003">Cell membrane</keyword>
<dbReference type="InterPro" id="IPR006685">
    <property type="entry name" value="MscS_channel_2nd"/>
</dbReference>
<feature type="transmembrane region" description="Helical" evidence="7">
    <location>
        <begin position="410"/>
        <end position="428"/>
    </location>
</feature>
<comment type="subcellular location">
    <subcellularLocation>
        <location evidence="1">Cell membrane</location>
        <topology evidence="1">Multi-pass membrane protein</topology>
    </subcellularLocation>
</comment>
<name>A0ABS7NEA0_9RHOB</name>
<dbReference type="Pfam" id="PF21082">
    <property type="entry name" value="MS_channel_3rd"/>
    <property type="match status" value="1"/>
</dbReference>
<dbReference type="PANTHER" id="PTHR30460">
    <property type="entry name" value="MODERATE CONDUCTANCE MECHANOSENSITIVE CHANNEL YBIO"/>
    <property type="match status" value="1"/>
</dbReference>
<dbReference type="EMBL" id="JAHVJA010000001">
    <property type="protein sequence ID" value="MBY6138411.1"/>
    <property type="molecule type" value="Genomic_DNA"/>
</dbReference>
<evidence type="ECO:0000259" key="10">
    <source>
        <dbReference type="Pfam" id="PF21082"/>
    </source>
</evidence>
<evidence type="ECO:0000256" key="2">
    <source>
        <dbReference type="ARBA" id="ARBA00008017"/>
    </source>
</evidence>
<gene>
    <name evidence="12" type="ORF">KUV26_03095</name>
</gene>
<evidence type="ECO:0000256" key="4">
    <source>
        <dbReference type="ARBA" id="ARBA00022692"/>
    </source>
</evidence>
<dbReference type="InterPro" id="IPR011066">
    <property type="entry name" value="MscS_channel_C_sf"/>
</dbReference>
<reference evidence="12 13" key="1">
    <citation type="submission" date="2021-06" db="EMBL/GenBank/DDBJ databases">
        <title>50 bacteria genomes isolated from Dapeng, Shenzhen, China.</title>
        <authorList>
            <person name="Zheng W."/>
            <person name="Yu S."/>
            <person name="Huang Y."/>
        </authorList>
    </citation>
    <scope>NUCLEOTIDE SEQUENCE [LARGE SCALE GENOMIC DNA]</scope>
    <source>
        <strain evidence="12 13">DP1N14-2</strain>
    </source>
</reference>
<feature type="transmembrane region" description="Helical" evidence="7">
    <location>
        <begin position="210"/>
        <end position="233"/>
    </location>
</feature>
<dbReference type="Proteomes" id="UP000766629">
    <property type="component" value="Unassembled WGS sequence"/>
</dbReference>
<keyword evidence="4 7" id="KW-0812">Transmembrane</keyword>
<evidence type="ECO:0000259" key="9">
    <source>
        <dbReference type="Pfam" id="PF00924"/>
    </source>
</evidence>
<feature type="transmembrane region" description="Helical" evidence="7">
    <location>
        <begin position="531"/>
        <end position="550"/>
    </location>
</feature>
<dbReference type="Gene3D" id="1.10.287.1260">
    <property type="match status" value="1"/>
</dbReference>
<evidence type="ECO:0000256" key="5">
    <source>
        <dbReference type="ARBA" id="ARBA00022989"/>
    </source>
</evidence>
<keyword evidence="6 7" id="KW-0472">Membrane</keyword>
<accession>A0ABS7NEA0</accession>
<keyword evidence="5 7" id="KW-1133">Transmembrane helix</keyword>
<dbReference type="InterPro" id="IPR011014">
    <property type="entry name" value="MscS_channel_TM-2"/>
</dbReference>
<dbReference type="Pfam" id="PF00924">
    <property type="entry name" value="MS_channel_2nd"/>
    <property type="match status" value="1"/>
</dbReference>
<feature type="transmembrane region" description="Helical" evidence="7">
    <location>
        <begin position="127"/>
        <end position="151"/>
    </location>
</feature>
<feature type="transmembrane region" description="Helical" evidence="7">
    <location>
        <begin position="448"/>
        <end position="469"/>
    </location>
</feature>
<evidence type="ECO:0000256" key="8">
    <source>
        <dbReference type="SAM" id="SignalP"/>
    </source>
</evidence>
<evidence type="ECO:0000256" key="6">
    <source>
        <dbReference type="ARBA" id="ARBA00023136"/>
    </source>
</evidence>
<dbReference type="SUPFAM" id="SSF50182">
    <property type="entry name" value="Sm-like ribonucleoproteins"/>
    <property type="match status" value="1"/>
</dbReference>